<keyword evidence="2" id="KW-0032">Aminotransferase</keyword>
<evidence type="ECO:0000313" key="5">
    <source>
        <dbReference type="EMBL" id="PSC69531.1"/>
    </source>
</evidence>
<keyword evidence="3" id="KW-0808">Transferase</keyword>
<protein>
    <submittedName>
        <fullName evidence="5">Bifunctional dethiobiotin synthetase 7,8-diamino-pelargonic acid mitochondrial</fullName>
    </submittedName>
</protein>
<dbReference type="PANTHER" id="PTHR42684:SF3">
    <property type="entry name" value="ADENOSYLMETHIONINE-8-AMINO-7-OXONONANOATE AMINOTRANSFERASE"/>
    <property type="match status" value="1"/>
</dbReference>
<sequence>MLRGAVRRVGPRSSWRRRPFSSVAADDHPELGSLPLAQPAACVWGSNTGVGKTLFSAGLAAACRRAGLSVLYLKPAQTGFPGDSDARLVGAAAGLPLATGPHAAQLLPASQLAQQQQQQAVAASGSAGAGAMLLSKTLYAWQQPVSPHLAVETEGRPVGDRRLAADVAAELRAFSAVVAGASSAGTAGQGFAIVETAGGVASPGPSGSLQCDLLRTLRLPAILVGDGRLGGISATLSSYDSLTLRGHQVPLVVLMDGGRLGNAAAIQRHLAGRAQVLSFPECLPPPAGAEVAPGGIDASLEAWLHASAPRFDELVSLAAAHHAERVAQLAAAAGKARSMLWWPFTQHGRVGGDAAITVIEARAGENFVVYRPPATAAAAPAAAAQQQAGGGGGGGSPGIAGQAAAAAAAGGSLELMYDACASWWTQGVSEEAQPELVRAAAAAAARYGHVMFPENTHEPALELAKQLLGSVGKGWAERVFYTDNGSTAIEVALKMAFRKYMADHGLLEGGAELQVLGLTEGYHGDTLGAMDAVAPSPFNGRLQTPWYTGRGLFLEPPTAALQRGAWHVALPSDMAAAAGPAAGEGTCFGTQGDLLGVQQRLGSPLHRLYEARIRGQLQQHSQQSGGGGGGQQPGRRLGALILEPVLQGAGGMRLIDPLYQRTLVDVCREARIPVIFDEVFTGFYRLGATSGAALLGVQPDVACYAKLLTGGLLPLSATLATGDVFAAFEGDSKMHALLHGHSYTAHPIGCATGVAALRLLRDAHLNPNFCTPDVPGRCRKQAEAAGAAGGGGGAACTCTSPCGTLLPMWDGATLAALSSHPAVRGVTALGTVCAVQLAAGDAGGYASEAAAAVTARLHAAGVFGRPLGDVVYLMVTPMTRKAQCNAVLAKLVAALDG</sequence>
<proteinExistence type="predicted"/>
<dbReference type="STRING" id="554055.A0A2P6V620"/>
<dbReference type="GO" id="GO:0030170">
    <property type="term" value="F:pyridoxal phosphate binding"/>
    <property type="evidence" value="ECO:0007669"/>
    <property type="project" value="InterPro"/>
</dbReference>
<dbReference type="Gene3D" id="3.90.1150.10">
    <property type="entry name" value="Aspartate Aminotransferase, domain 1"/>
    <property type="match status" value="1"/>
</dbReference>
<accession>A0A2P6V620</accession>
<evidence type="ECO:0000256" key="2">
    <source>
        <dbReference type="ARBA" id="ARBA00022576"/>
    </source>
</evidence>
<organism evidence="5 6">
    <name type="scientific">Micractinium conductrix</name>
    <dbReference type="NCBI Taxonomy" id="554055"/>
    <lineage>
        <taxon>Eukaryota</taxon>
        <taxon>Viridiplantae</taxon>
        <taxon>Chlorophyta</taxon>
        <taxon>core chlorophytes</taxon>
        <taxon>Trebouxiophyceae</taxon>
        <taxon>Chlorellales</taxon>
        <taxon>Chlorellaceae</taxon>
        <taxon>Chlorella clade</taxon>
        <taxon>Micractinium</taxon>
    </lineage>
</organism>
<dbReference type="Gene3D" id="3.40.640.10">
    <property type="entry name" value="Type I PLP-dependent aspartate aminotransferase-like (Major domain)"/>
    <property type="match status" value="1"/>
</dbReference>
<gene>
    <name evidence="5" type="ORF">C2E20_6960</name>
</gene>
<keyword evidence="4" id="KW-0663">Pyridoxal phosphate</keyword>
<dbReference type="Proteomes" id="UP000239649">
    <property type="component" value="Unassembled WGS sequence"/>
</dbReference>
<dbReference type="AlphaFoldDB" id="A0A2P6V620"/>
<dbReference type="SUPFAM" id="SSF53383">
    <property type="entry name" value="PLP-dependent transferases"/>
    <property type="match status" value="1"/>
</dbReference>
<dbReference type="GO" id="GO:0004141">
    <property type="term" value="F:dethiobiotin synthase activity"/>
    <property type="evidence" value="ECO:0007669"/>
    <property type="project" value="TreeGrafter"/>
</dbReference>
<dbReference type="InterPro" id="IPR049704">
    <property type="entry name" value="Aminotrans_3_PPA_site"/>
</dbReference>
<comment type="subcellular location">
    <subcellularLocation>
        <location evidence="1">Mitochondrion</location>
    </subcellularLocation>
</comment>
<dbReference type="PANTHER" id="PTHR42684">
    <property type="entry name" value="ADENOSYLMETHIONINE-8-AMINO-7-OXONONANOATE AMINOTRANSFERASE"/>
    <property type="match status" value="1"/>
</dbReference>
<dbReference type="InterPro" id="IPR015421">
    <property type="entry name" value="PyrdxlP-dep_Trfase_major"/>
</dbReference>
<dbReference type="GO" id="GO:0009102">
    <property type="term" value="P:biotin biosynthetic process"/>
    <property type="evidence" value="ECO:0007669"/>
    <property type="project" value="TreeGrafter"/>
</dbReference>
<dbReference type="PROSITE" id="PS00600">
    <property type="entry name" value="AA_TRANSFER_CLASS_3"/>
    <property type="match status" value="1"/>
</dbReference>
<evidence type="ECO:0000256" key="1">
    <source>
        <dbReference type="ARBA" id="ARBA00004173"/>
    </source>
</evidence>
<dbReference type="SUPFAM" id="SSF52540">
    <property type="entry name" value="P-loop containing nucleoside triphosphate hydrolases"/>
    <property type="match status" value="1"/>
</dbReference>
<evidence type="ECO:0000256" key="3">
    <source>
        <dbReference type="ARBA" id="ARBA00022679"/>
    </source>
</evidence>
<dbReference type="InterPro" id="IPR015424">
    <property type="entry name" value="PyrdxlP-dep_Trfase"/>
</dbReference>
<reference evidence="5 6" key="1">
    <citation type="journal article" date="2018" name="Plant J.">
        <title>Genome sequences of Chlorella sorokiniana UTEX 1602 and Micractinium conductrix SAG 241.80: implications to maltose excretion by a green alga.</title>
        <authorList>
            <person name="Arriola M.B."/>
            <person name="Velmurugan N."/>
            <person name="Zhang Y."/>
            <person name="Plunkett M.H."/>
            <person name="Hondzo H."/>
            <person name="Barney B.M."/>
        </authorList>
    </citation>
    <scope>NUCLEOTIDE SEQUENCE [LARGE SCALE GENOMIC DNA]</scope>
    <source>
        <strain evidence="5 6">SAG 241.80</strain>
    </source>
</reference>
<dbReference type="InterPro" id="IPR005814">
    <property type="entry name" value="Aminotrans_3"/>
</dbReference>
<dbReference type="Pfam" id="PF13500">
    <property type="entry name" value="AAA_26"/>
    <property type="match status" value="1"/>
</dbReference>
<dbReference type="InterPro" id="IPR015422">
    <property type="entry name" value="PyrdxlP-dep_Trfase_small"/>
</dbReference>
<evidence type="ECO:0000256" key="4">
    <source>
        <dbReference type="ARBA" id="ARBA00022898"/>
    </source>
</evidence>
<dbReference type="Pfam" id="PF00202">
    <property type="entry name" value="Aminotran_3"/>
    <property type="match status" value="2"/>
</dbReference>
<evidence type="ECO:0000313" key="6">
    <source>
        <dbReference type="Proteomes" id="UP000239649"/>
    </source>
</evidence>
<dbReference type="Gene3D" id="3.40.50.300">
    <property type="entry name" value="P-loop containing nucleotide triphosphate hydrolases"/>
    <property type="match status" value="1"/>
</dbReference>
<dbReference type="GO" id="GO:0004015">
    <property type="term" value="F:adenosylmethionine-8-amino-7-oxononanoate transaminase activity"/>
    <property type="evidence" value="ECO:0007669"/>
    <property type="project" value="TreeGrafter"/>
</dbReference>
<comment type="caution">
    <text evidence="5">The sequence shown here is derived from an EMBL/GenBank/DDBJ whole genome shotgun (WGS) entry which is preliminary data.</text>
</comment>
<name>A0A2P6V620_9CHLO</name>
<dbReference type="OrthoDB" id="425114at2759"/>
<dbReference type="CDD" id="cd03109">
    <property type="entry name" value="DTBS"/>
    <property type="match status" value="1"/>
</dbReference>
<keyword evidence="6" id="KW-1185">Reference proteome</keyword>
<dbReference type="InterPro" id="IPR027417">
    <property type="entry name" value="P-loop_NTPase"/>
</dbReference>
<dbReference type="GO" id="GO:0005739">
    <property type="term" value="C:mitochondrion"/>
    <property type="evidence" value="ECO:0007669"/>
    <property type="project" value="UniProtKB-SubCell"/>
</dbReference>
<dbReference type="EMBL" id="LHPF02000026">
    <property type="protein sequence ID" value="PSC69531.1"/>
    <property type="molecule type" value="Genomic_DNA"/>
</dbReference>